<name>A0A6G7Y5H8_9ACTN</name>
<sequence>MSSLSDIVAALSRPGAVAFIPPSSRLADQDELHDLGARLATTRPDVLGYLGWPWPLHAFTPAGEWREPVQYVFWGGDADAVRQCLETALSPLGVAVTGGTHREAPFVLALDVAPADLADTDAWATRLPQLTVARPLAPLRPGEEAALHALVAGHAAESLRDQAATALRLRDLITAGDLDAALAPGAPTGAAWSPLVLAAADDPRAAAAADRLIAAGTASLAVRQRFAPHDTLRERHDAALAGDADAARDLFAQSDASGADPIATRRDLLEELIAADAPDRMLTYVTGSLSNVLPGASSTS</sequence>
<dbReference type="Proteomes" id="UP000501058">
    <property type="component" value="Chromosome"/>
</dbReference>
<accession>A0A6G7Y5H8</accession>
<organism evidence="1 2">
    <name type="scientific">Propioniciclava coleopterorum</name>
    <dbReference type="NCBI Taxonomy" id="2714937"/>
    <lineage>
        <taxon>Bacteria</taxon>
        <taxon>Bacillati</taxon>
        <taxon>Actinomycetota</taxon>
        <taxon>Actinomycetes</taxon>
        <taxon>Propionibacteriales</taxon>
        <taxon>Propionibacteriaceae</taxon>
        <taxon>Propioniciclava</taxon>
    </lineage>
</organism>
<dbReference type="RefSeq" id="WP_166232708.1">
    <property type="nucleotide sequence ID" value="NZ_CP049865.1"/>
</dbReference>
<evidence type="ECO:0000313" key="2">
    <source>
        <dbReference type="Proteomes" id="UP000501058"/>
    </source>
</evidence>
<evidence type="ECO:0000313" key="1">
    <source>
        <dbReference type="EMBL" id="QIK71881.1"/>
    </source>
</evidence>
<dbReference type="KEGG" id="prv:G7070_05840"/>
<proteinExistence type="predicted"/>
<reference evidence="1 2" key="1">
    <citation type="submission" date="2020-03" db="EMBL/GenBank/DDBJ databases">
        <title>Propioniciclava sp. nov., isolated from Hydrophilus acuminatus.</title>
        <authorList>
            <person name="Hyun D.-W."/>
            <person name="Bae J.-W."/>
        </authorList>
    </citation>
    <scope>NUCLEOTIDE SEQUENCE [LARGE SCALE GENOMIC DNA]</scope>
    <source>
        <strain evidence="1 2">HDW11</strain>
    </source>
</reference>
<dbReference type="AlphaFoldDB" id="A0A6G7Y5H8"/>
<gene>
    <name evidence="1" type="ORF">G7070_05840</name>
</gene>
<keyword evidence="2" id="KW-1185">Reference proteome</keyword>
<protein>
    <submittedName>
        <fullName evidence="1">Uncharacterized protein</fullName>
    </submittedName>
</protein>
<dbReference type="EMBL" id="CP049865">
    <property type="protein sequence ID" value="QIK71881.1"/>
    <property type="molecule type" value="Genomic_DNA"/>
</dbReference>